<feature type="domain" description="FANCI helical" evidence="3">
    <location>
        <begin position="275"/>
        <end position="338"/>
    </location>
</feature>
<dbReference type="PANTHER" id="PTHR21818:SF0">
    <property type="entry name" value="FANCONI ANEMIA GROUP I PROTEIN"/>
    <property type="match status" value="1"/>
</dbReference>
<dbReference type="EMBL" id="BSDZ01000024">
    <property type="protein sequence ID" value="GLI65568.1"/>
    <property type="molecule type" value="Genomic_DNA"/>
</dbReference>
<reference evidence="4 5" key="1">
    <citation type="journal article" date="2023" name="IScience">
        <title>Expanded male sex-determining region conserved during the evolution of homothallism in the green alga Volvox.</title>
        <authorList>
            <person name="Yamamoto K."/>
            <person name="Matsuzaki R."/>
            <person name="Mahakham W."/>
            <person name="Heman W."/>
            <person name="Sekimoto H."/>
            <person name="Kawachi M."/>
            <person name="Minakuchi Y."/>
            <person name="Toyoda A."/>
            <person name="Nozaki H."/>
        </authorList>
    </citation>
    <scope>NUCLEOTIDE SEQUENCE [LARGE SCALE GENOMIC DNA]</scope>
    <source>
        <strain evidence="4 5">NIES-4468</strain>
    </source>
</reference>
<dbReference type="PANTHER" id="PTHR21818">
    <property type="entry name" value="BC025462 PROTEIN"/>
    <property type="match status" value="1"/>
</dbReference>
<feature type="domain" description="FANCI solenoid 1" evidence="2">
    <location>
        <begin position="67"/>
        <end position="268"/>
    </location>
</feature>
<sequence>ASSEVAQHIRASESPQENVGVLERCFQALRKGTLSSPDEADGGEEGLQRRLQRATVALFKAGVSVISSEVDEAQLAAYPSILLDNLDLLNFQQLAALLSDICRGVESGSPAIPRLLQLLPKAATRLLEAGSPEDEAEEESATESDAAARHVSTALHRLTHAEWVSDCGNYAVQIMEALRDVPMTPQQLHSVVAKALSVCSCCTDLAALPSLLRQLMRMAGLGQRALVLRGVLSLFDRLEAQHRGPDGQNPAKVLQNVEGTALVIIADAFKYGSALAEELLKSVRCSAVAPSPFCLLLLFTLSRQHKLESQVVTLLRALVMAAFEWDATRARSAWLSSLPQLPRPTGPQLRAALLRAVRCSGVGGEVVVPGILALGTVLMTSYPAAEALALVQRNDAVLAEAEAEAAAAAEARRAQKRQQQQVPPLPHHHQQQQQQRQPRVPGARDMPYEPPHPGAPGGSAALQSALLGIELLHAAFEAHREARPD</sequence>
<dbReference type="Pfam" id="PF14679">
    <property type="entry name" value="FANCI_HD1"/>
    <property type="match status" value="1"/>
</dbReference>
<dbReference type="Proteomes" id="UP001165090">
    <property type="component" value="Unassembled WGS sequence"/>
</dbReference>
<gene>
    <name evidence="4" type="ORF">VaNZ11_009037</name>
</gene>
<dbReference type="InterPro" id="IPR029308">
    <property type="entry name" value="FANCI_S1"/>
</dbReference>
<organism evidence="4 5">
    <name type="scientific">Volvox africanus</name>
    <dbReference type="NCBI Taxonomy" id="51714"/>
    <lineage>
        <taxon>Eukaryota</taxon>
        <taxon>Viridiplantae</taxon>
        <taxon>Chlorophyta</taxon>
        <taxon>core chlorophytes</taxon>
        <taxon>Chlorophyceae</taxon>
        <taxon>CS clade</taxon>
        <taxon>Chlamydomonadales</taxon>
        <taxon>Volvocaceae</taxon>
        <taxon>Volvox</taxon>
    </lineage>
</organism>
<evidence type="ECO:0000313" key="4">
    <source>
        <dbReference type="EMBL" id="GLI65568.1"/>
    </source>
</evidence>
<evidence type="ECO:0000256" key="1">
    <source>
        <dbReference type="SAM" id="MobiDB-lite"/>
    </source>
</evidence>
<evidence type="ECO:0000259" key="3">
    <source>
        <dbReference type="Pfam" id="PF14679"/>
    </source>
</evidence>
<proteinExistence type="predicted"/>
<feature type="non-terminal residue" evidence="4">
    <location>
        <position position="1"/>
    </location>
</feature>
<evidence type="ECO:0000259" key="2">
    <source>
        <dbReference type="Pfam" id="PF14675"/>
    </source>
</evidence>
<feature type="non-terminal residue" evidence="4">
    <location>
        <position position="485"/>
    </location>
</feature>
<dbReference type="Pfam" id="PF14675">
    <property type="entry name" value="FANCI_S1"/>
    <property type="match status" value="1"/>
</dbReference>
<feature type="compositionally biased region" description="Low complexity" evidence="1">
    <location>
        <begin position="431"/>
        <end position="441"/>
    </location>
</feature>
<dbReference type="InterPro" id="IPR029310">
    <property type="entry name" value="FANCI_HD1"/>
</dbReference>
<name>A0ABQ5S6L7_9CHLO</name>
<protein>
    <submittedName>
        <fullName evidence="4">Uncharacterized protein</fullName>
    </submittedName>
</protein>
<keyword evidence="5" id="KW-1185">Reference proteome</keyword>
<accession>A0ABQ5S6L7</accession>
<dbReference type="InterPro" id="IPR026171">
    <property type="entry name" value="FANCI"/>
</dbReference>
<evidence type="ECO:0000313" key="5">
    <source>
        <dbReference type="Proteomes" id="UP001165090"/>
    </source>
</evidence>
<feature type="region of interest" description="Disordered" evidence="1">
    <location>
        <begin position="408"/>
        <end position="462"/>
    </location>
</feature>
<comment type="caution">
    <text evidence="4">The sequence shown here is derived from an EMBL/GenBank/DDBJ whole genome shotgun (WGS) entry which is preliminary data.</text>
</comment>